<organism evidence="1 2">
    <name type="scientific">Brenthis ino</name>
    <name type="common">lesser marbled fritillary</name>
    <dbReference type="NCBI Taxonomy" id="405034"/>
    <lineage>
        <taxon>Eukaryota</taxon>
        <taxon>Metazoa</taxon>
        <taxon>Ecdysozoa</taxon>
        <taxon>Arthropoda</taxon>
        <taxon>Hexapoda</taxon>
        <taxon>Insecta</taxon>
        <taxon>Pterygota</taxon>
        <taxon>Neoptera</taxon>
        <taxon>Endopterygota</taxon>
        <taxon>Lepidoptera</taxon>
        <taxon>Glossata</taxon>
        <taxon>Ditrysia</taxon>
        <taxon>Papilionoidea</taxon>
        <taxon>Nymphalidae</taxon>
        <taxon>Heliconiinae</taxon>
        <taxon>Argynnini</taxon>
        <taxon>Brenthis</taxon>
    </lineage>
</organism>
<feature type="non-terminal residue" evidence="1">
    <location>
        <position position="96"/>
    </location>
</feature>
<sequence length="96" mass="10655">MGPVVRPLQAAARGHNKMILYQFIGAIKMYICCNIKLIKSITTKEFNNTTMVGRRRRAAPSAGKLIIAPGRGRATKNIFALYANVNRPSPRPEQSQ</sequence>
<name>A0A8J9YH66_9NEOP</name>
<protein>
    <submittedName>
        <fullName evidence="1">Uncharacterized protein</fullName>
    </submittedName>
</protein>
<evidence type="ECO:0000313" key="1">
    <source>
        <dbReference type="EMBL" id="CAH0726495.1"/>
    </source>
</evidence>
<proteinExistence type="predicted"/>
<dbReference type="AlphaFoldDB" id="A0A8J9YH66"/>
<keyword evidence="2" id="KW-1185">Reference proteome</keyword>
<dbReference type="Proteomes" id="UP000838878">
    <property type="component" value="Chromosome 6"/>
</dbReference>
<evidence type="ECO:0000313" key="2">
    <source>
        <dbReference type="Proteomes" id="UP000838878"/>
    </source>
</evidence>
<reference evidence="1" key="1">
    <citation type="submission" date="2021-12" db="EMBL/GenBank/DDBJ databases">
        <authorList>
            <person name="Martin H S."/>
        </authorList>
    </citation>
    <scope>NUCLEOTIDE SEQUENCE</scope>
</reference>
<gene>
    <name evidence="1" type="ORF">BINO364_LOCUS11949</name>
</gene>
<dbReference type="EMBL" id="OV170226">
    <property type="protein sequence ID" value="CAH0726495.1"/>
    <property type="molecule type" value="Genomic_DNA"/>
</dbReference>
<accession>A0A8J9YH66</accession>